<comment type="similarity">
    <text evidence="1">Belongs to the sigma-70 factor family. ECF subfamily.</text>
</comment>
<evidence type="ECO:0000313" key="8">
    <source>
        <dbReference type="Proteomes" id="UP000193387"/>
    </source>
</evidence>
<gene>
    <name evidence="7" type="ORF">AWC23_25760</name>
</gene>
<evidence type="ECO:0000256" key="4">
    <source>
        <dbReference type="ARBA" id="ARBA00023125"/>
    </source>
</evidence>
<name>A0AAJ3TSP5_9MYCO</name>
<evidence type="ECO:0000256" key="1">
    <source>
        <dbReference type="ARBA" id="ARBA00010641"/>
    </source>
</evidence>
<reference evidence="7 8" key="1">
    <citation type="submission" date="2016-01" db="EMBL/GenBank/DDBJ databases">
        <title>The new phylogeny of the genus Mycobacterium.</title>
        <authorList>
            <person name="Tarcisio F."/>
            <person name="Conor M."/>
            <person name="Antonella G."/>
            <person name="Elisabetta G."/>
            <person name="Giulia F.S."/>
            <person name="Sara T."/>
            <person name="Anna F."/>
            <person name="Clotilde B."/>
            <person name="Roberto B."/>
            <person name="Veronica D.S."/>
            <person name="Fabio R."/>
            <person name="Monica P."/>
            <person name="Olivier J."/>
            <person name="Enrico T."/>
            <person name="Nicola S."/>
        </authorList>
    </citation>
    <scope>NUCLEOTIDE SEQUENCE [LARGE SCALE GENOMIC DNA]</scope>
    <source>
        <strain evidence="7 8">DSM 44616</strain>
    </source>
</reference>
<keyword evidence="8" id="KW-1185">Reference proteome</keyword>
<keyword evidence="2" id="KW-0805">Transcription regulation</keyword>
<evidence type="ECO:0000313" key="7">
    <source>
        <dbReference type="EMBL" id="ORW64068.1"/>
    </source>
</evidence>
<dbReference type="GO" id="GO:0003677">
    <property type="term" value="F:DNA binding"/>
    <property type="evidence" value="ECO:0007669"/>
    <property type="project" value="UniProtKB-KW"/>
</dbReference>
<dbReference type="Gene3D" id="1.10.10.10">
    <property type="entry name" value="Winged helix-like DNA-binding domain superfamily/Winged helix DNA-binding domain"/>
    <property type="match status" value="1"/>
</dbReference>
<dbReference type="InterPro" id="IPR036388">
    <property type="entry name" value="WH-like_DNA-bd_sf"/>
</dbReference>
<dbReference type="EMBL" id="LQPR01000084">
    <property type="protein sequence ID" value="ORW64068.1"/>
    <property type="molecule type" value="Genomic_DNA"/>
</dbReference>
<dbReference type="GO" id="GO:0016987">
    <property type="term" value="F:sigma factor activity"/>
    <property type="evidence" value="ECO:0007669"/>
    <property type="project" value="UniProtKB-KW"/>
</dbReference>
<dbReference type="GO" id="GO:0006352">
    <property type="term" value="P:DNA-templated transcription initiation"/>
    <property type="evidence" value="ECO:0007669"/>
    <property type="project" value="InterPro"/>
</dbReference>
<evidence type="ECO:0000256" key="3">
    <source>
        <dbReference type="ARBA" id="ARBA00023082"/>
    </source>
</evidence>
<dbReference type="RefSeq" id="WP_085258469.1">
    <property type="nucleotide sequence ID" value="NZ_AP022573.1"/>
</dbReference>
<keyword evidence="4" id="KW-0238">DNA-binding</keyword>
<feature type="domain" description="RNA polymerase sigma factor 70 region 4 type 2" evidence="6">
    <location>
        <begin position="28"/>
        <end position="80"/>
    </location>
</feature>
<proteinExistence type="inferred from homology"/>
<keyword evidence="3" id="KW-0731">Sigma factor</keyword>
<dbReference type="SUPFAM" id="SSF88659">
    <property type="entry name" value="Sigma3 and sigma4 domains of RNA polymerase sigma factors"/>
    <property type="match status" value="1"/>
</dbReference>
<dbReference type="Proteomes" id="UP000193387">
    <property type="component" value="Unassembled WGS sequence"/>
</dbReference>
<comment type="caution">
    <text evidence="7">The sequence shown here is derived from an EMBL/GenBank/DDBJ whole genome shotgun (WGS) entry which is preliminary data.</text>
</comment>
<accession>A0AAJ3TSP5</accession>
<sequence length="92" mass="10609">MRARAETGKLKRTDASRADESGQLFDRVLITEALARLHPSQRKMIHRAYFLGWATHQIAADLDVTEPVVKCRLHHALRALRNSLNEPNRVRR</sequence>
<dbReference type="AlphaFoldDB" id="A0AAJ3TSP5"/>
<keyword evidence="5" id="KW-0804">Transcription</keyword>
<evidence type="ECO:0000259" key="6">
    <source>
        <dbReference type="Pfam" id="PF08281"/>
    </source>
</evidence>
<dbReference type="InterPro" id="IPR013249">
    <property type="entry name" value="RNA_pol_sigma70_r4_t2"/>
</dbReference>
<dbReference type="Pfam" id="PF08281">
    <property type="entry name" value="Sigma70_r4_2"/>
    <property type="match status" value="1"/>
</dbReference>
<organism evidence="7 8">
    <name type="scientific">Mycobacterium saskatchewanense</name>
    <dbReference type="NCBI Taxonomy" id="220927"/>
    <lineage>
        <taxon>Bacteria</taxon>
        <taxon>Bacillati</taxon>
        <taxon>Actinomycetota</taxon>
        <taxon>Actinomycetes</taxon>
        <taxon>Mycobacteriales</taxon>
        <taxon>Mycobacteriaceae</taxon>
        <taxon>Mycobacterium</taxon>
        <taxon>Mycobacterium simiae complex</taxon>
    </lineage>
</organism>
<evidence type="ECO:0000256" key="2">
    <source>
        <dbReference type="ARBA" id="ARBA00023015"/>
    </source>
</evidence>
<protein>
    <recommendedName>
        <fullName evidence="6">RNA polymerase sigma factor 70 region 4 type 2 domain-containing protein</fullName>
    </recommendedName>
</protein>
<evidence type="ECO:0000256" key="5">
    <source>
        <dbReference type="ARBA" id="ARBA00023163"/>
    </source>
</evidence>
<dbReference type="InterPro" id="IPR013324">
    <property type="entry name" value="RNA_pol_sigma_r3/r4-like"/>
</dbReference>